<dbReference type="Gene3D" id="3.40.50.2300">
    <property type="match status" value="1"/>
</dbReference>
<dbReference type="SUPFAM" id="SSF141868">
    <property type="entry name" value="EAL domain-like"/>
    <property type="match status" value="1"/>
</dbReference>
<dbReference type="EMBL" id="RCDA01000002">
    <property type="protein sequence ID" value="RLK48799.1"/>
    <property type="molecule type" value="Genomic_DNA"/>
</dbReference>
<dbReference type="PANTHER" id="PTHR33121:SF79">
    <property type="entry name" value="CYCLIC DI-GMP PHOSPHODIESTERASE PDED-RELATED"/>
    <property type="match status" value="1"/>
</dbReference>
<dbReference type="Pfam" id="PF00072">
    <property type="entry name" value="Response_reg"/>
    <property type="match status" value="1"/>
</dbReference>
<reference evidence="7 8" key="1">
    <citation type="submission" date="2018-10" db="EMBL/GenBank/DDBJ databases">
        <title>Genomic Encyclopedia of Type Strains, Phase IV (KMG-IV): sequencing the most valuable type-strain genomes for metagenomic binning, comparative biology and taxonomic classification.</title>
        <authorList>
            <person name="Goeker M."/>
        </authorList>
    </citation>
    <scope>NUCLEOTIDE SEQUENCE [LARGE SCALE GENOMIC DNA]</scope>
    <source>
        <strain evidence="7 8">DSM 12769</strain>
    </source>
</reference>
<feature type="modified residue" description="4-aspartylphosphate" evidence="3">
    <location>
        <position position="61"/>
    </location>
</feature>
<dbReference type="InterPro" id="IPR029787">
    <property type="entry name" value="Nucleotide_cyclase"/>
</dbReference>
<dbReference type="InterPro" id="IPR001789">
    <property type="entry name" value="Sig_transdc_resp-reg_receiver"/>
</dbReference>
<dbReference type="InterPro" id="IPR000160">
    <property type="entry name" value="GGDEF_dom"/>
</dbReference>
<proteinExistence type="predicted"/>
<dbReference type="PROSITE" id="PS50883">
    <property type="entry name" value="EAL"/>
    <property type="match status" value="1"/>
</dbReference>
<dbReference type="GO" id="GO:0000160">
    <property type="term" value="P:phosphorelay signal transduction system"/>
    <property type="evidence" value="ECO:0007669"/>
    <property type="project" value="InterPro"/>
</dbReference>
<protein>
    <recommendedName>
        <fullName evidence="1">cyclic-guanylate-specific phosphodiesterase</fullName>
        <ecNumber evidence="1">3.1.4.52</ecNumber>
    </recommendedName>
</protein>
<dbReference type="PANTHER" id="PTHR33121">
    <property type="entry name" value="CYCLIC DI-GMP PHOSPHODIESTERASE PDEF"/>
    <property type="match status" value="1"/>
</dbReference>
<keyword evidence="2" id="KW-0973">c-di-GMP</keyword>
<dbReference type="InterPro" id="IPR001633">
    <property type="entry name" value="EAL_dom"/>
</dbReference>
<dbReference type="OrthoDB" id="9816034at2"/>
<sequence>MGEQETCTDARLLVVDDTPSNVAVLSAMLAEGGYDNIRAITDPRQVEGTVADWSPDLVLLDIRMPHMDGHQVFDRLKARWADRCPPVIVLTAQNDRETRTRALGQGVRDFLTKPFDHEEVLQRIGNALGDYGAYRRQVDHSEELEQMVRARTAELERLALEDPVTALPNRKAMLEEIDQRLERGESVAVCFLVLDGVDEVAQLHGYPVAEALFRRLAERLVESAPDWRVGAWGGSELLLVTRPYQPDHALQVAAEAFLARLQPVEEMNGLRLALEGRLGLTRAPQDGSRGEDLVRRAALALPQPGSGSRIRLFSSEQESALADLRAMQHQLKVATARDELHLVYQPQIDLRDGRVIGAEALLRWNHPQRGQVSPGEFVPVAEASGQMGVLGQWVVDEACRQLAAWRASGQIDETFKLAVNVSPAQLSDPGFADWLLAALAHWQVPARALTLEVTESALMEDVGLARHLLTQISDAGLEIAVDDFGTGYSSLAYLKTLPVDTLKIDRAFVRDLARDHQDQVLSQAVVAMAHSFRHEVVAEGIEMPEQAALLRDLGCEYAQGFWFAPPLSAAGFVSLYQDPPDWSF</sequence>
<dbReference type="PROSITE" id="PS50887">
    <property type="entry name" value="GGDEF"/>
    <property type="match status" value="1"/>
</dbReference>
<dbReference type="InterPro" id="IPR011006">
    <property type="entry name" value="CheY-like_superfamily"/>
</dbReference>
<dbReference type="SUPFAM" id="SSF52172">
    <property type="entry name" value="CheY-like"/>
    <property type="match status" value="1"/>
</dbReference>
<dbReference type="RefSeq" id="WP_121442436.1">
    <property type="nucleotide sequence ID" value="NZ_RCDA01000002.1"/>
</dbReference>
<keyword evidence="3" id="KW-0597">Phosphoprotein</keyword>
<feature type="domain" description="GGDEF" evidence="6">
    <location>
        <begin position="185"/>
        <end position="315"/>
    </location>
</feature>
<dbReference type="Gene3D" id="3.30.70.270">
    <property type="match status" value="1"/>
</dbReference>
<dbReference type="PROSITE" id="PS50110">
    <property type="entry name" value="RESPONSE_REGULATORY"/>
    <property type="match status" value="1"/>
</dbReference>
<feature type="domain" description="Response regulatory" evidence="4">
    <location>
        <begin position="11"/>
        <end position="128"/>
    </location>
</feature>
<dbReference type="SMART" id="SM00448">
    <property type="entry name" value="REC"/>
    <property type="match status" value="1"/>
</dbReference>
<evidence type="ECO:0000313" key="8">
    <source>
        <dbReference type="Proteomes" id="UP000275461"/>
    </source>
</evidence>
<dbReference type="SMART" id="SM00267">
    <property type="entry name" value="GGDEF"/>
    <property type="match status" value="1"/>
</dbReference>
<name>A0A498C0Z8_9GAMM</name>
<dbReference type="CDD" id="cd01948">
    <property type="entry name" value="EAL"/>
    <property type="match status" value="1"/>
</dbReference>
<dbReference type="EC" id="3.1.4.52" evidence="1"/>
<dbReference type="SUPFAM" id="SSF55073">
    <property type="entry name" value="Nucleotide cyclase"/>
    <property type="match status" value="1"/>
</dbReference>
<dbReference type="SMART" id="SM00052">
    <property type="entry name" value="EAL"/>
    <property type="match status" value="1"/>
</dbReference>
<evidence type="ECO:0000313" key="7">
    <source>
        <dbReference type="EMBL" id="RLK48799.1"/>
    </source>
</evidence>
<evidence type="ECO:0000259" key="5">
    <source>
        <dbReference type="PROSITE" id="PS50883"/>
    </source>
</evidence>
<dbReference type="Gene3D" id="3.20.20.450">
    <property type="entry name" value="EAL domain"/>
    <property type="match status" value="1"/>
</dbReference>
<accession>A0A498C0Z8</accession>
<dbReference type="Pfam" id="PF00990">
    <property type="entry name" value="GGDEF"/>
    <property type="match status" value="1"/>
</dbReference>
<evidence type="ECO:0000259" key="6">
    <source>
        <dbReference type="PROSITE" id="PS50887"/>
    </source>
</evidence>
<evidence type="ECO:0000256" key="2">
    <source>
        <dbReference type="ARBA" id="ARBA00022636"/>
    </source>
</evidence>
<dbReference type="InterPro" id="IPR043128">
    <property type="entry name" value="Rev_trsase/Diguanyl_cyclase"/>
</dbReference>
<organism evidence="7 8">
    <name type="scientific">Alkalispirillum mobile</name>
    <dbReference type="NCBI Taxonomy" id="85925"/>
    <lineage>
        <taxon>Bacteria</taxon>
        <taxon>Pseudomonadati</taxon>
        <taxon>Pseudomonadota</taxon>
        <taxon>Gammaproteobacteria</taxon>
        <taxon>Chromatiales</taxon>
        <taxon>Ectothiorhodospiraceae</taxon>
        <taxon>Alkalispirillum</taxon>
    </lineage>
</organism>
<dbReference type="InterPro" id="IPR050706">
    <property type="entry name" value="Cyclic-di-GMP_PDE-like"/>
</dbReference>
<evidence type="ECO:0000256" key="1">
    <source>
        <dbReference type="ARBA" id="ARBA00012282"/>
    </source>
</evidence>
<dbReference type="CDD" id="cd17551">
    <property type="entry name" value="REC_RpfG-like"/>
    <property type="match status" value="1"/>
</dbReference>
<comment type="caution">
    <text evidence="7">The sequence shown here is derived from an EMBL/GenBank/DDBJ whole genome shotgun (WGS) entry which is preliminary data.</text>
</comment>
<evidence type="ECO:0000256" key="3">
    <source>
        <dbReference type="PROSITE-ProRule" id="PRU00169"/>
    </source>
</evidence>
<dbReference type="FunFam" id="3.20.20.450:FF:000001">
    <property type="entry name" value="Cyclic di-GMP phosphodiesterase yahA"/>
    <property type="match status" value="1"/>
</dbReference>
<gene>
    <name evidence="7" type="ORF">DFR31_1911</name>
</gene>
<dbReference type="AlphaFoldDB" id="A0A498C0Z8"/>
<feature type="domain" description="EAL" evidence="5">
    <location>
        <begin position="324"/>
        <end position="580"/>
    </location>
</feature>
<dbReference type="GO" id="GO:0071111">
    <property type="term" value="F:cyclic-guanylate-specific phosphodiesterase activity"/>
    <property type="evidence" value="ECO:0007669"/>
    <property type="project" value="UniProtKB-EC"/>
</dbReference>
<dbReference type="Proteomes" id="UP000275461">
    <property type="component" value="Unassembled WGS sequence"/>
</dbReference>
<evidence type="ECO:0000259" key="4">
    <source>
        <dbReference type="PROSITE" id="PS50110"/>
    </source>
</evidence>
<dbReference type="Pfam" id="PF00563">
    <property type="entry name" value="EAL"/>
    <property type="match status" value="1"/>
</dbReference>
<dbReference type="InterPro" id="IPR035919">
    <property type="entry name" value="EAL_sf"/>
</dbReference>
<keyword evidence="8" id="KW-1185">Reference proteome</keyword>